<dbReference type="Gene3D" id="1.10.540.10">
    <property type="entry name" value="Acyl-CoA dehydrogenase/oxidase, N-terminal domain"/>
    <property type="match status" value="1"/>
</dbReference>
<feature type="binding site" evidence="15">
    <location>
        <position position="188"/>
    </location>
    <ligand>
        <name>FAD</name>
        <dbReference type="ChEBI" id="CHEBI:57692"/>
    </ligand>
</feature>
<dbReference type="InterPro" id="IPR012258">
    <property type="entry name" value="Acyl-CoA_oxidase"/>
</dbReference>
<keyword evidence="20" id="KW-1185">Reference proteome</keyword>
<dbReference type="PIRSF" id="PIRSF000168">
    <property type="entry name" value="Acyl-CoA_oxidase"/>
    <property type="match status" value="1"/>
</dbReference>
<comment type="similarity">
    <text evidence="4 13">Belongs to the acyl-CoA oxidase family.</text>
</comment>
<evidence type="ECO:0000256" key="13">
    <source>
        <dbReference type="PIRNR" id="PIRNR000168"/>
    </source>
</evidence>
<dbReference type="InterPro" id="IPR029320">
    <property type="entry name" value="Acyl-CoA_ox_N"/>
</dbReference>
<keyword evidence="9" id="KW-0067">ATP-binding</keyword>
<dbReference type="PANTHER" id="PTHR10909">
    <property type="entry name" value="ELECTRON TRANSPORT OXIDOREDUCTASE"/>
    <property type="match status" value="1"/>
</dbReference>
<keyword evidence="8" id="KW-0276">Fatty acid metabolism</keyword>
<proteinExistence type="inferred from homology"/>
<evidence type="ECO:0000256" key="2">
    <source>
        <dbReference type="ARBA" id="ARBA00004275"/>
    </source>
</evidence>
<evidence type="ECO:0000256" key="12">
    <source>
        <dbReference type="ARBA" id="ARBA00023140"/>
    </source>
</evidence>
<accession>A0AA88XQ23</accession>
<dbReference type="InterPro" id="IPR036250">
    <property type="entry name" value="AcylCo_DH-like_C"/>
</dbReference>
<dbReference type="FunFam" id="1.20.140.10:FF:000005">
    <property type="entry name" value="Acyl-coenzyme A oxidase"/>
    <property type="match status" value="1"/>
</dbReference>
<evidence type="ECO:0000256" key="5">
    <source>
        <dbReference type="ARBA" id="ARBA00022630"/>
    </source>
</evidence>
<dbReference type="InterPro" id="IPR009100">
    <property type="entry name" value="AcylCoA_DH/oxidase_NM_dom_sf"/>
</dbReference>
<gene>
    <name evidence="19" type="ORF">FSP39_001824</name>
</gene>
<comment type="caution">
    <text evidence="19">The sequence shown here is derived from an EMBL/GenBank/DDBJ whole genome shotgun (WGS) entry which is preliminary data.</text>
</comment>
<evidence type="ECO:0000256" key="9">
    <source>
        <dbReference type="ARBA" id="ARBA00022840"/>
    </source>
</evidence>
<evidence type="ECO:0000256" key="3">
    <source>
        <dbReference type="ARBA" id="ARBA00004846"/>
    </source>
</evidence>
<dbReference type="FunFam" id="1.10.540.10:FF:000006">
    <property type="entry name" value="Acyl-coenzyme A oxidase"/>
    <property type="match status" value="1"/>
</dbReference>
<evidence type="ECO:0000256" key="7">
    <source>
        <dbReference type="ARBA" id="ARBA00022827"/>
    </source>
</evidence>
<dbReference type="GO" id="GO:0033540">
    <property type="term" value="P:fatty acid beta-oxidation using acyl-CoA oxidase"/>
    <property type="evidence" value="ECO:0007669"/>
    <property type="project" value="TreeGrafter"/>
</dbReference>
<dbReference type="GO" id="GO:0005524">
    <property type="term" value="F:ATP binding"/>
    <property type="evidence" value="ECO:0007669"/>
    <property type="project" value="UniProtKB-KW"/>
</dbReference>
<keyword evidence="5 13" id="KW-0285">Flavoprotein</keyword>
<keyword evidence="11" id="KW-0443">Lipid metabolism</keyword>
<evidence type="ECO:0000256" key="8">
    <source>
        <dbReference type="ARBA" id="ARBA00022832"/>
    </source>
</evidence>
<evidence type="ECO:0000256" key="1">
    <source>
        <dbReference type="ARBA" id="ARBA00001974"/>
    </source>
</evidence>
<evidence type="ECO:0000259" key="17">
    <source>
        <dbReference type="Pfam" id="PF14749"/>
    </source>
</evidence>
<keyword evidence="10" id="KW-0560">Oxidoreductase</keyword>
<protein>
    <recommendedName>
        <fullName evidence="13">Acyl-coenzyme A oxidase</fullName>
    </recommendedName>
</protein>
<dbReference type="FunFam" id="1.20.140.10:FF:000013">
    <property type="entry name" value="Acyl-coenzyme A oxidase"/>
    <property type="match status" value="1"/>
</dbReference>
<dbReference type="SUPFAM" id="SSF56645">
    <property type="entry name" value="Acyl-CoA dehydrogenase NM domain-like"/>
    <property type="match status" value="1"/>
</dbReference>
<evidence type="ECO:0000313" key="20">
    <source>
        <dbReference type="Proteomes" id="UP001186944"/>
    </source>
</evidence>
<dbReference type="GO" id="GO:0003997">
    <property type="term" value="F:acyl-CoA oxidase activity"/>
    <property type="evidence" value="ECO:0007669"/>
    <property type="project" value="InterPro"/>
</dbReference>
<feature type="domain" description="Acyl-CoA oxidase C-alpha1" evidence="18">
    <location>
        <begin position="285"/>
        <end position="446"/>
    </location>
</feature>
<evidence type="ECO:0000256" key="10">
    <source>
        <dbReference type="ARBA" id="ARBA00023002"/>
    </source>
</evidence>
<comment type="pathway">
    <text evidence="3">Lipid metabolism; peroxisomal fatty acid beta-oxidation.</text>
</comment>
<dbReference type="PANTHER" id="PTHR10909:SF250">
    <property type="entry name" value="PEROXISOMAL ACYL-COENZYME A OXIDASE 1"/>
    <property type="match status" value="1"/>
</dbReference>
<keyword evidence="12" id="KW-0576">Peroxisome</keyword>
<name>A0AA88XQ23_PINIB</name>
<dbReference type="AlphaFoldDB" id="A0AA88XQ23"/>
<dbReference type="InterPro" id="IPR055060">
    <property type="entry name" value="ACOX_C_alpha1"/>
</dbReference>
<dbReference type="Pfam" id="PF01756">
    <property type="entry name" value="ACOX"/>
    <property type="match status" value="1"/>
</dbReference>
<dbReference type="InterPro" id="IPR046373">
    <property type="entry name" value="Acyl-CoA_Oxase/DH_mid-dom_sf"/>
</dbReference>
<dbReference type="InterPro" id="IPR002655">
    <property type="entry name" value="Acyl-CoA_oxidase_C"/>
</dbReference>
<dbReference type="FunFam" id="2.40.110.10:FF:000003">
    <property type="entry name" value="Acyl-coenzyme A oxidase"/>
    <property type="match status" value="1"/>
</dbReference>
<feature type="active site" description="Proton acceptor" evidence="14">
    <location>
        <position position="431"/>
    </location>
</feature>
<dbReference type="SUPFAM" id="SSF47203">
    <property type="entry name" value="Acyl-CoA dehydrogenase C-terminal domain-like"/>
    <property type="match status" value="2"/>
</dbReference>
<keyword evidence="6" id="KW-0547">Nucleotide-binding</keyword>
<feature type="domain" description="Acyl-CoA oxidase C-terminal" evidence="16">
    <location>
        <begin position="485"/>
        <end position="665"/>
    </location>
</feature>
<organism evidence="19 20">
    <name type="scientific">Pinctada imbricata</name>
    <name type="common">Atlantic pearl-oyster</name>
    <name type="synonym">Pinctada martensii</name>
    <dbReference type="NCBI Taxonomy" id="66713"/>
    <lineage>
        <taxon>Eukaryota</taxon>
        <taxon>Metazoa</taxon>
        <taxon>Spiralia</taxon>
        <taxon>Lophotrochozoa</taxon>
        <taxon>Mollusca</taxon>
        <taxon>Bivalvia</taxon>
        <taxon>Autobranchia</taxon>
        <taxon>Pteriomorphia</taxon>
        <taxon>Pterioida</taxon>
        <taxon>Pterioidea</taxon>
        <taxon>Pteriidae</taxon>
        <taxon>Pinctada</taxon>
    </lineage>
</organism>
<dbReference type="GO" id="GO:0055088">
    <property type="term" value="P:lipid homeostasis"/>
    <property type="evidence" value="ECO:0007669"/>
    <property type="project" value="TreeGrafter"/>
</dbReference>
<evidence type="ECO:0000256" key="14">
    <source>
        <dbReference type="PIRSR" id="PIRSR000168-1"/>
    </source>
</evidence>
<evidence type="ECO:0000256" key="15">
    <source>
        <dbReference type="PIRSR" id="PIRSR000168-2"/>
    </source>
</evidence>
<evidence type="ECO:0000256" key="11">
    <source>
        <dbReference type="ARBA" id="ARBA00023098"/>
    </source>
</evidence>
<dbReference type="EMBL" id="VSWD01000012">
    <property type="protein sequence ID" value="KAK3085344.1"/>
    <property type="molecule type" value="Genomic_DNA"/>
</dbReference>
<evidence type="ECO:0000259" key="18">
    <source>
        <dbReference type="Pfam" id="PF22924"/>
    </source>
</evidence>
<reference evidence="19" key="1">
    <citation type="submission" date="2019-08" db="EMBL/GenBank/DDBJ databases">
        <title>The improved chromosome-level genome for the pearl oyster Pinctada fucata martensii using PacBio sequencing and Hi-C.</title>
        <authorList>
            <person name="Zheng Z."/>
        </authorList>
    </citation>
    <scope>NUCLEOTIDE SEQUENCE</scope>
    <source>
        <strain evidence="19">ZZ-2019</strain>
        <tissue evidence="19">Adductor muscle</tissue>
    </source>
</reference>
<comment type="cofactor">
    <cofactor evidence="1">
        <name>FAD</name>
        <dbReference type="ChEBI" id="CHEBI:57692"/>
    </cofactor>
</comment>
<feature type="binding site" evidence="15">
    <location>
        <position position="149"/>
    </location>
    <ligand>
        <name>FAD</name>
        <dbReference type="ChEBI" id="CHEBI:57692"/>
    </ligand>
</feature>
<evidence type="ECO:0000256" key="4">
    <source>
        <dbReference type="ARBA" id="ARBA00006288"/>
    </source>
</evidence>
<dbReference type="GO" id="GO:0071949">
    <property type="term" value="F:FAD binding"/>
    <property type="evidence" value="ECO:0007669"/>
    <property type="project" value="InterPro"/>
</dbReference>
<comment type="subcellular location">
    <subcellularLocation>
        <location evidence="2">Peroxisome</location>
    </subcellularLocation>
</comment>
<dbReference type="GO" id="GO:0005504">
    <property type="term" value="F:fatty acid binding"/>
    <property type="evidence" value="ECO:0007669"/>
    <property type="project" value="TreeGrafter"/>
</dbReference>
<dbReference type="Gene3D" id="2.40.110.10">
    <property type="entry name" value="Butyryl-CoA Dehydrogenase, subunit A, domain 2"/>
    <property type="match status" value="1"/>
</dbReference>
<sequence>MSEITSSIPLQINPDLQEERDKASFNVTELTHIIYGGIEKTKKRKRLEKLLFSDPFFQEYQNVRAFGSRSEYYAASVKKSTKIFKLRRQHKWTDEEYETVLDICHDDLALTLHHTMFIPALERLATEDQKSKWLTLAKQYKIIGTYAQTELGHGTYLQGLETTATYDPQTREFVMNTPTLSAMKWWPGSLGKSSNHALVLATLIISGKKYGMHPFLVQLRSMDDHKVLPGVRVGDIGAKMGGNSVDNGYLILDNVRIPRNNMLMKNAQVSPDGKFVTRGPSKANYATMMLIRVQICTMAYQVVSSGATIGIRYSAVRRQSKLDPQDREPKILEYQTQQYKIFPGLAMSYAFLFASRSLTRKYEEAFAEIQRGDFKSLPELHCLSSGLKSFCSEHSVRQVEIIRQSCGGHGYLNAAGLGMLVNAAAPMITVEGENTVMYLQLARYILKRFAGAMSGQQLDGSTSYLSMDPATYVCPVMSETDCRNLTALCDIYRYRSYMTVCRVARQVQHDMESDMPQHVAINKNLVDLVRAAKAHSYYIVVKDFVEGVDALVASAPVIKVLRTLCCFYAAHGIAEYSGDFLESEAVGLHQLKWIKNLQVSLLGEIRPDAVALVDAFDYHDITLSSALGCYDGNAYERLFKSTENDPMNKEEVHPSYYQYLKPFMEEMNKSKL</sequence>
<evidence type="ECO:0000313" key="19">
    <source>
        <dbReference type="EMBL" id="KAK3085344.1"/>
    </source>
</evidence>
<dbReference type="Proteomes" id="UP001186944">
    <property type="component" value="Unassembled WGS sequence"/>
</dbReference>
<keyword evidence="7 13" id="KW-0274">FAD</keyword>
<dbReference type="Pfam" id="PF22924">
    <property type="entry name" value="ACOX_C_alpha1"/>
    <property type="match status" value="1"/>
</dbReference>
<evidence type="ECO:0000256" key="6">
    <source>
        <dbReference type="ARBA" id="ARBA00022741"/>
    </source>
</evidence>
<dbReference type="Gene3D" id="1.20.140.10">
    <property type="entry name" value="Butyryl-CoA Dehydrogenase, subunit A, domain 3"/>
    <property type="match status" value="2"/>
</dbReference>
<dbReference type="InterPro" id="IPR037069">
    <property type="entry name" value="AcylCoA_DH/ox_N_sf"/>
</dbReference>
<dbReference type="GO" id="GO:0005777">
    <property type="term" value="C:peroxisome"/>
    <property type="evidence" value="ECO:0007669"/>
    <property type="project" value="UniProtKB-SubCell"/>
</dbReference>
<evidence type="ECO:0000259" key="16">
    <source>
        <dbReference type="Pfam" id="PF01756"/>
    </source>
</evidence>
<feature type="domain" description="Acyl-coenzyme A oxidase N-terminal" evidence="17">
    <location>
        <begin position="26"/>
        <end position="143"/>
    </location>
</feature>
<dbReference type="Pfam" id="PF14749">
    <property type="entry name" value="Acyl-CoA_ox_N"/>
    <property type="match status" value="1"/>
</dbReference>